<evidence type="ECO:0000313" key="3">
    <source>
        <dbReference type="EMBL" id="KAH8094806.1"/>
    </source>
</evidence>
<feature type="compositionally biased region" description="Basic and acidic residues" evidence="2">
    <location>
        <begin position="101"/>
        <end position="118"/>
    </location>
</feature>
<gene>
    <name evidence="3" type="ORF">BXZ70DRAFT_1009757</name>
</gene>
<dbReference type="Proteomes" id="UP000813824">
    <property type="component" value="Unassembled WGS sequence"/>
</dbReference>
<dbReference type="EMBL" id="JAEVFJ010000024">
    <property type="protein sequence ID" value="KAH8094806.1"/>
    <property type="molecule type" value="Genomic_DNA"/>
</dbReference>
<keyword evidence="1" id="KW-0175">Coiled coil</keyword>
<feature type="coiled-coil region" evidence="1">
    <location>
        <begin position="34"/>
        <end position="82"/>
    </location>
</feature>
<dbReference type="AlphaFoldDB" id="A0A8K0ULZ8"/>
<organism evidence="3 4">
    <name type="scientific">Cristinia sonorae</name>
    <dbReference type="NCBI Taxonomy" id="1940300"/>
    <lineage>
        <taxon>Eukaryota</taxon>
        <taxon>Fungi</taxon>
        <taxon>Dikarya</taxon>
        <taxon>Basidiomycota</taxon>
        <taxon>Agaricomycotina</taxon>
        <taxon>Agaricomycetes</taxon>
        <taxon>Agaricomycetidae</taxon>
        <taxon>Agaricales</taxon>
        <taxon>Pleurotineae</taxon>
        <taxon>Stephanosporaceae</taxon>
        <taxon>Cristinia</taxon>
    </lineage>
</organism>
<accession>A0A8K0ULZ8</accession>
<evidence type="ECO:0000256" key="1">
    <source>
        <dbReference type="SAM" id="Coils"/>
    </source>
</evidence>
<feature type="region of interest" description="Disordered" evidence="2">
    <location>
        <begin position="83"/>
        <end position="274"/>
    </location>
</feature>
<protein>
    <submittedName>
        <fullName evidence="3">Uncharacterized protein</fullName>
    </submittedName>
</protein>
<reference evidence="3" key="1">
    <citation type="journal article" date="2021" name="New Phytol.">
        <title>Evolutionary innovations through gain and loss of genes in the ectomycorrhizal Boletales.</title>
        <authorList>
            <person name="Wu G."/>
            <person name="Miyauchi S."/>
            <person name="Morin E."/>
            <person name="Kuo A."/>
            <person name="Drula E."/>
            <person name="Varga T."/>
            <person name="Kohler A."/>
            <person name="Feng B."/>
            <person name="Cao Y."/>
            <person name="Lipzen A."/>
            <person name="Daum C."/>
            <person name="Hundley H."/>
            <person name="Pangilinan J."/>
            <person name="Johnson J."/>
            <person name="Barry K."/>
            <person name="LaButti K."/>
            <person name="Ng V."/>
            <person name="Ahrendt S."/>
            <person name="Min B."/>
            <person name="Choi I.G."/>
            <person name="Park H."/>
            <person name="Plett J.M."/>
            <person name="Magnuson J."/>
            <person name="Spatafora J.W."/>
            <person name="Nagy L.G."/>
            <person name="Henrissat B."/>
            <person name="Grigoriev I.V."/>
            <person name="Yang Z.L."/>
            <person name="Xu J."/>
            <person name="Martin F.M."/>
        </authorList>
    </citation>
    <scope>NUCLEOTIDE SEQUENCE</scope>
    <source>
        <strain evidence="3">KKN 215</strain>
    </source>
</reference>
<evidence type="ECO:0000313" key="4">
    <source>
        <dbReference type="Proteomes" id="UP000813824"/>
    </source>
</evidence>
<keyword evidence="4" id="KW-1185">Reference proteome</keyword>
<sequence length="486" mass="54498">MSPRGDLPIVGSSLSKTASITELYAVRDGLQRVIQDLTRVQERHELAIKKAEMEGLESRTRLGRLEEQVASLVLEVQELKLEKNQTSSKRRATASSSKTTVNERLDGGSPGRRTEPRKLMLASPPSNHSSSPDQRKVPMAMTDLMSHTSSALPEPDRGGSPEPKEQARPLRRAAKGKGKERMTTVNVPDDPEESDAVSVHVKSRHSTARKSMTPTKRTEGAGPASSSRLSKGKERALSPPQQPFQPDGQQPDTDSDGDMQTASESSETDDSGDEWRVWQFVGEGSPKAGLAQAEGPLDRDELEECLGLNKDALEDIDRLIMVKKPRFRFSVFENIAFVYDPHMLESGPDTLLVSWGTPKYNHFARELLKDHFGVYGSCLHTFVFPRQQYHDGNPGWWYLGYLQWREFNDAPLWPLLRNPVLRHTLTTTLAKSWDCMDADDIAENLGNGLLVQYNIHISRPNNFHEETKQFIEVDLRGHAREDDGLR</sequence>
<feature type="compositionally biased region" description="Basic and acidic residues" evidence="2">
    <location>
        <begin position="154"/>
        <end position="168"/>
    </location>
</feature>
<proteinExistence type="predicted"/>
<dbReference type="OrthoDB" id="2803029at2759"/>
<name>A0A8K0ULZ8_9AGAR</name>
<comment type="caution">
    <text evidence="3">The sequence shown here is derived from an EMBL/GenBank/DDBJ whole genome shotgun (WGS) entry which is preliminary data.</text>
</comment>
<evidence type="ECO:0000256" key="2">
    <source>
        <dbReference type="SAM" id="MobiDB-lite"/>
    </source>
</evidence>